<dbReference type="Pfam" id="PF05949">
    <property type="entry name" value="DUF881"/>
    <property type="match status" value="1"/>
</dbReference>
<dbReference type="RefSeq" id="WP_134219500.1">
    <property type="nucleotide sequence ID" value="NZ_QFGA01000001.1"/>
</dbReference>
<sequence length="236" mass="25708">MNRAFMFSISFVTIVLGMMLGVQFRTTSSAGDNVVPRDREQELALEKKNLVEDLYKLQVEISELSTKLEQAGIGQREADEALERELDKIKRFAGLSPVSGPGVELVVKSRMEKAGLGAADVPIIADEQLLKMVNELYSAGSEAVAINGQRITAISEIRLAGNHINVNGTPLSAPYHISAIGDASALKSRLELRGSLVDILRESGISIEIEGKEEVAIPAYMGELYFEHAKPVKEKI</sequence>
<dbReference type="EMBL" id="QFGA01000001">
    <property type="protein sequence ID" value="TEB07723.1"/>
    <property type="molecule type" value="Genomic_DNA"/>
</dbReference>
<dbReference type="InterPro" id="IPR010273">
    <property type="entry name" value="DUF881"/>
</dbReference>
<dbReference type="Gene3D" id="3.30.70.1880">
    <property type="entry name" value="Protein of unknown function DUF881"/>
    <property type="match status" value="1"/>
</dbReference>
<comment type="similarity">
    <text evidence="1">Belongs to the UPF0749 family.</text>
</comment>
<evidence type="ECO:0000256" key="1">
    <source>
        <dbReference type="ARBA" id="ARBA00009108"/>
    </source>
</evidence>
<protein>
    <recommendedName>
        <fullName evidence="4">Division initiation protein</fullName>
    </recommendedName>
</protein>
<evidence type="ECO:0008006" key="4">
    <source>
        <dbReference type="Google" id="ProtNLM"/>
    </source>
</evidence>
<evidence type="ECO:0000313" key="2">
    <source>
        <dbReference type="EMBL" id="TEB07723.1"/>
    </source>
</evidence>
<proteinExistence type="inferred from homology"/>
<reference evidence="2 3" key="1">
    <citation type="journal article" date="2018" name="Environ. Microbiol.">
        <title>Novel energy conservation strategies and behaviour of Pelotomaculum schinkii driving syntrophic propionate catabolism.</title>
        <authorList>
            <person name="Hidalgo-Ahumada C.A.P."/>
            <person name="Nobu M.K."/>
            <person name="Narihiro T."/>
            <person name="Tamaki H."/>
            <person name="Liu W.T."/>
            <person name="Kamagata Y."/>
            <person name="Stams A.J.M."/>
            <person name="Imachi H."/>
            <person name="Sousa D.Z."/>
        </authorList>
    </citation>
    <scope>NUCLEOTIDE SEQUENCE [LARGE SCALE GENOMIC DNA]</scope>
    <source>
        <strain evidence="2 3">HH</strain>
    </source>
</reference>
<dbReference type="PANTHER" id="PTHR37313:SF2">
    <property type="entry name" value="UPF0749 PROTEIN YLXX"/>
    <property type="match status" value="1"/>
</dbReference>
<dbReference type="AlphaFoldDB" id="A0A4Y7RG22"/>
<keyword evidence="3" id="KW-1185">Reference proteome</keyword>
<evidence type="ECO:0000313" key="3">
    <source>
        <dbReference type="Proteomes" id="UP000298324"/>
    </source>
</evidence>
<organism evidence="2 3">
    <name type="scientific">Pelotomaculum schinkii</name>
    <dbReference type="NCBI Taxonomy" id="78350"/>
    <lineage>
        <taxon>Bacteria</taxon>
        <taxon>Bacillati</taxon>
        <taxon>Bacillota</taxon>
        <taxon>Clostridia</taxon>
        <taxon>Eubacteriales</taxon>
        <taxon>Desulfotomaculaceae</taxon>
        <taxon>Pelotomaculum</taxon>
    </lineage>
</organism>
<accession>A0A4Y7RG22</accession>
<dbReference type="PANTHER" id="PTHR37313">
    <property type="entry name" value="UPF0749 PROTEIN RV1825"/>
    <property type="match status" value="1"/>
</dbReference>
<dbReference type="Proteomes" id="UP000298324">
    <property type="component" value="Unassembled WGS sequence"/>
</dbReference>
<name>A0A4Y7RG22_9FIRM</name>
<gene>
    <name evidence="2" type="ORF">Psch_01278</name>
</gene>
<comment type="caution">
    <text evidence="2">The sequence shown here is derived from an EMBL/GenBank/DDBJ whole genome shotgun (WGS) entry which is preliminary data.</text>
</comment>